<dbReference type="CDD" id="cd09917">
    <property type="entry name" value="F-box_SF"/>
    <property type="match status" value="1"/>
</dbReference>
<reference evidence="4 5" key="1">
    <citation type="journal article" date="2018" name="Nat. Genet.">
        <title>Extensive intraspecific gene order and gene structural variations between Mo17 and other maize genomes.</title>
        <authorList>
            <person name="Sun S."/>
            <person name="Zhou Y."/>
            <person name="Chen J."/>
            <person name="Shi J."/>
            <person name="Zhao H."/>
            <person name="Zhao H."/>
            <person name="Song W."/>
            <person name="Zhang M."/>
            <person name="Cui Y."/>
            <person name="Dong X."/>
            <person name="Liu H."/>
            <person name="Ma X."/>
            <person name="Jiao Y."/>
            <person name="Wang B."/>
            <person name="Wei X."/>
            <person name="Stein J.C."/>
            <person name="Glaubitz J.C."/>
            <person name="Lu F."/>
            <person name="Yu G."/>
            <person name="Liang C."/>
            <person name="Fengler K."/>
            <person name="Li B."/>
            <person name="Rafalski A."/>
            <person name="Schnable P.S."/>
            <person name="Ware D.H."/>
            <person name="Buckler E.S."/>
            <person name="Lai J."/>
        </authorList>
    </citation>
    <scope>NUCLEOTIDE SEQUENCE [LARGE SCALE GENOMIC DNA]</scope>
    <source>
        <strain evidence="5">cv. Missouri 17</strain>
        <tissue evidence="4">Seedling</tissue>
    </source>
</reference>
<evidence type="ECO:0000313" key="4">
    <source>
        <dbReference type="EMBL" id="PWZ27967.1"/>
    </source>
</evidence>
<organism evidence="4 5">
    <name type="scientific">Zea mays</name>
    <name type="common">Maize</name>
    <dbReference type="NCBI Taxonomy" id="4577"/>
    <lineage>
        <taxon>Eukaryota</taxon>
        <taxon>Viridiplantae</taxon>
        <taxon>Streptophyta</taxon>
        <taxon>Embryophyta</taxon>
        <taxon>Tracheophyta</taxon>
        <taxon>Spermatophyta</taxon>
        <taxon>Magnoliopsida</taxon>
        <taxon>Liliopsida</taxon>
        <taxon>Poales</taxon>
        <taxon>Poaceae</taxon>
        <taxon>PACMAD clade</taxon>
        <taxon>Panicoideae</taxon>
        <taxon>Andropogonodae</taxon>
        <taxon>Andropogoneae</taxon>
        <taxon>Tripsacinae</taxon>
        <taxon>Zea</taxon>
    </lineage>
</organism>
<dbReference type="Gene3D" id="1.20.1280.50">
    <property type="match status" value="1"/>
</dbReference>
<evidence type="ECO:0000259" key="3">
    <source>
        <dbReference type="Pfam" id="PF03478"/>
    </source>
</evidence>
<protein>
    <submittedName>
        <fullName evidence="4">Uncharacterized protein</fullName>
    </submittedName>
</protein>
<dbReference type="Pfam" id="PF03478">
    <property type="entry name" value="Beta-prop_KIB1-4"/>
    <property type="match status" value="1"/>
</dbReference>
<dbReference type="KEGG" id="zma:103652805"/>
<evidence type="ECO:0000313" key="5">
    <source>
        <dbReference type="Proteomes" id="UP000251960"/>
    </source>
</evidence>
<feature type="domain" description="F-box" evidence="2">
    <location>
        <begin position="69"/>
        <end position="104"/>
    </location>
</feature>
<dbReference type="InterPro" id="IPR001810">
    <property type="entry name" value="F-box_dom"/>
</dbReference>
<sequence length="464" mass="51061">MDRGKSTVARGRRRGPPPPLPVHAPHGRWRDTPPPSAAAWVQARRSTERPPAPEPARPSAGRELELLSWADLPADILGLIVSRLPRVDDRARLRSVCRAWRAAARVYGRPPPPLPLLVLSDFSFSALCAGGAMTGTRRIPLPSQEMAAGVRCVGSSDGWLVGVQLNEGRYFGDSQCFLMNAFYQDVVRLPPPSVNTHSLDAFSKSLPIANGSGAVQCTVNGARYVMSFCKVLLSSSPDHDGNCIVAAFSVHRSTASLALWRPGMASWCVCQGGCISKFSDIALYQGKVYMFSKVTTNLFVFDISEDERGLMVSRVERCVTELPDVKDSYGQRWNLVEWRGKLLLVVIYLGPEGWYNICKVGVFEVDLSTNPFRFTETNSLDGDCIFISPCSSNSFCACPYDGVEDDLIYFIGSLNHSRNASPLDKFVYNMRDGTLAPFALEITDDDLRAPDGSRMNPTWLLPSE</sequence>
<evidence type="ECO:0000259" key="2">
    <source>
        <dbReference type="Pfam" id="PF00646"/>
    </source>
</evidence>
<dbReference type="Pfam" id="PF00646">
    <property type="entry name" value="F-box"/>
    <property type="match status" value="1"/>
</dbReference>
<dbReference type="InterPro" id="IPR036047">
    <property type="entry name" value="F-box-like_dom_sf"/>
</dbReference>
<dbReference type="InterPro" id="IPR005174">
    <property type="entry name" value="KIB1-4_b-propeller"/>
</dbReference>
<evidence type="ECO:0000256" key="1">
    <source>
        <dbReference type="SAM" id="MobiDB-lite"/>
    </source>
</evidence>
<feature type="region of interest" description="Disordered" evidence="1">
    <location>
        <begin position="1"/>
        <end position="59"/>
    </location>
</feature>
<dbReference type="Proteomes" id="UP000251960">
    <property type="component" value="Chromosome 4"/>
</dbReference>
<dbReference type="AlphaFoldDB" id="A0A3L6F8R3"/>
<dbReference type="SUPFAM" id="SSF81383">
    <property type="entry name" value="F-box domain"/>
    <property type="match status" value="1"/>
</dbReference>
<name>A0A3L6F8R3_MAIZE</name>
<feature type="domain" description="KIB1-4 beta-propeller" evidence="3">
    <location>
        <begin position="136"/>
        <end position="429"/>
    </location>
</feature>
<proteinExistence type="predicted"/>
<dbReference type="ExpressionAtlas" id="A0A3L6F8R3">
    <property type="expression patterns" value="baseline and differential"/>
</dbReference>
<dbReference type="PANTHER" id="PTHR33110">
    <property type="entry name" value="F-BOX/KELCH-REPEAT PROTEIN-RELATED"/>
    <property type="match status" value="1"/>
</dbReference>
<dbReference type="OMA" id="FLMDAFS"/>
<comment type="caution">
    <text evidence="4">The sequence shown here is derived from an EMBL/GenBank/DDBJ whole genome shotgun (WGS) entry which is preliminary data.</text>
</comment>
<dbReference type="EMBL" id="NCVQ01000005">
    <property type="protein sequence ID" value="PWZ27967.1"/>
    <property type="molecule type" value="Genomic_DNA"/>
</dbReference>
<dbReference type="PANTHER" id="PTHR33110:SF61">
    <property type="entry name" value="EXPRESSED PROTEIN"/>
    <property type="match status" value="1"/>
</dbReference>
<accession>A0A3L6F8R3</accession>
<gene>
    <name evidence="4" type="ORF">Zm00014a_028692</name>
</gene>
<dbReference type="OrthoDB" id="642536at2759"/>